<organism evidence="1 2">
    <name type="scientific">Mesorhizobium tamadayense</name>
    <dbReference type="NCBI Taxonomy" id="425306"/>
    <lineage>
        <taxon>Bacteria</taxon>
        <taxon>Pseudomonadati</taxon>
        <taxon>Pseudomonadota</taxon>
        <taxon>Alphaproteobacteria</taxon>
        <taxon>Hyphomicrobiales</taxon>
        <taxon>Phyllobacteriaceae</taxon>
        <taxon>Mesorhizobium</taxon>
    </lineage>
</organism>
<keyword evidence="2" id="KW-1185">Reference proteome</keyword>
<name>A0A3P3FV32_9HYPH</name>
<protein>
    <submittedName>
        <fullName evidence="1">Uncharacterized protein</fullName>
    </submittedName>
</protein>
<proteinExistence type="predicted"/>
<dbReference type="OrthoDB" id="123525at2"/>
<dbReference type="EMBL" id="RQXT01000012">
    <property type="protein sequence ID" value="RRI02317.1"/>
    <property type="molecule type" value="Genomic_DNA"/>
</dbReference>
<dbReference type="Proteomes" id="UP000273786">
    <property type="component" value="Unassembled WGS sequence"/>
</dbReference>
<sequence length="544" mass="59809">MTHERDDTERSTADIIQLERHEPDYRPVVRLEAGLYTQLAERIERAIHAKRLPLYVGAVGLVYPAGRNVETAEEVSITVTQLVPVTTPVMLQFMDQATRFERYDRRSSQWLAVKPPRDIAELIIARRGFWPFPEVHGVIAAPTIGADGNFVSKDGVDAKSKLLLAGAPVVEMAKLPTREDALAGLEVLEGLLAEYQFSDESSRSVALSMLITPLMRGLVPLAPLHCVSAPVAGSGKSYLASLASGIATGRYCPVIPPANKEEEFEKRLIGAMLAGMPIVSFDNVNGVLDSSTLCQALEQRIIEVRPLGTSTLCTVEQRMTWLANGNNIQIAQDLTRRSIMCRVDRNEERPELHEYDERPFEQVIRNRAKYIAAALTIVRAYIVAGRPGKLAPLASYEQWSDSVRSALVWLGCADPCETMLAVRASDGRLQQLGTLFAAWASSLGLGMEYPAKQVITVAHSRKTGSGGPHGEPAMEPDSQLWDAIYECCGAKGAIEPKALGNFLKNVVDRVVTLDLGEGKSVLVKMIKSDEMHRDNVARWILKML</sequence>
<dbReference type="AlphaFoldDB" id="A0A3P3FV32"/>
<gene>
    <name evidence="1" type="ORF">EH240_12690</name>
</gene>
<accession>A0A3P3FV32</accession>
<dbReference type="RefSeq" id="WP_124998668.1">
    <property type="nucleotide sequence ID" value="NZ_RQXT01000012.1"/>
</dbReference>
<evidence type="ECO:0000313" key="2">
    <source>
        <dbReference type="Proteomes" id="UP000273786"/>
    </source>
</evidence>
<evidence type="ECO:0000313" key="1">
    <source>
        <dbReference type="EMBL" id="RRI02317.1"/>
    </source>
</evidence>
<comment type="caution">
    <text evidence="1">The sequence shown here is derived from an EMBL/GenBank/DDBJ whole genome shotgun (WGS) entry which is preliminary data.</text>
</comment>
<reference evidence="1 2" key="1">
    <citation type="submission" date="2018-11" db="EMBL/GenBank/DDBJ databases">
        <title>the genome of Mesorhizobium tamadayense DSM 28320.</title>
        <authorList>
            <person name="Gao J."/>
        </authorList>
    </citation>
    <scope>NUCLEOTIDE SEQUENCE [LARGE SCALE GENOMIC DNA]</scope>
    <source>
        <strain evidence="1 2">DSM 28320</strain>
    </source>
</reference>